<dbReference type="PANTHER" id="PTHR16124">
    <property type="entry name" value="MIS18-BINDING PROTEIN 1"/>
    <property type="match status" value="1"/>
</dbReference>
<evidence type="ECO:0000313" key="4">
    <source>
        <dbReference type="Ensembl" id="ENSAOCP00000055591.1"/>
    </source>
</evidence>
<evidence type="ECO:0000259" key="2">
    <source>
        <dbReference type="PROSITE" id="PS50090"/>
    </source>
</evidence>
<feature type="compositionally biased region" description="Low complexity" evidence="1">
    <location>
        <begin position="556"/>
        <end position="572"/>
    </location>
</feature>
<feature type="compositionally biased region" description="Acidic residues" evidence="1">
    <location>
        <begin position="1087"/>
        <end position="1101"/>
    </location>
</feature>
<gene>
    <name evidence="4" type="primary">SETBP1</name>
</gene>
<dbReference type="InterPro" id="IPR015216">
    <property type="entry name" value="SANTA"/>
</dbReference>
<dbReference type="Pfam" id="PF00249">
    <property type="entry name" value="Myb_DNA-binding"/>
    <property type="match status" value="1"/>
</dbReference>
<feature type="domain" description="Myb-like" evidence="2">
    <location>
        <begin position="852"/>
        <end position="901"/>
    </location>
</feature>
<dbReference type="Pfam" id="PF09133">
    <property type="entry name" value="SANTA"/>
    <property type="match status" value="1"/>
</dbReference>
<feature type="region of interest" description="Disordered" evidence="1">
    <location>
        <begin position="522"/>
        <end position="572"/>
    </location>
</feature>
<dbReference type="AlphaFoldDB" id="A0AAQ5YUH1"/>
<reference evidence="4" key="2">
    <citation type="submission" date="2025-08" db="UniProtKB">
        <authorList>
            <consortium name="Ensembl"/>
        </authorList>
    </citation>
    <scope>IDENTIFICATION</scope>
</reference>
<sequence length="1101" mass="124656">MASYHHLLQHAKPRFESPAKVFAKLKSKVQREAMGAKEGIFTSEDPLFGEKHGAEFISPRKKAKSNWTSDELKENHRFGSYRSEAQALTLSPISSPKKTFGCLYSDISRKPLEETPPEDEPGRGHTRRESAFLESTAMSQPCSLVNRSQILKEPRQIMDGFTVCSRTPVKIQPVSDYGLFKEECAPLNPPMSPANMFSPMRKRLMKRKLDHHEFDKVISSTEEINNEALSQLLDLTTSAFSENSSRNKTKDLDCVRKCSVDQLQMIHEVSLPPPRSIAEKRCNAIMATLPPMSPAKMFAYMKERESKKELQKDCNSSRRDLFNVGNVHRSRDTPLSTDHSTGVMEGAAFRSAPASVVPSNRCKVDSPDSQSDADLSEDVINPTVPPQPVLLEDPLMLNSPQVSIPKKHETVFKRNKWPKQEYFPSESVIYLKKWFLRKNPKGLFVDGIHREDNIPWNSNIIVERVSSSVLKTVSGRVYILVGKMKMDVASDFPKWFLRKFANGFPLNWKALYEKLLSEPRDRETEKGNGITAKAKSEASSINHRVTRDKQKALRTSDSCPPSSSSSTKVSRSGRVIKPPLEYWKGGRVFLDAFMNVTIHECYDTSICKPAVTTTVPAKKSQKPISVFLPSGEGWKQSKSANKEGAPVLQRRVKPPNRTRAKTEPDQKPSSSPEPVVETLISPEEWRGRTRSSQRGPAKGRELNVDTLPQSQCELEKSSTQRSKKQTHNTDRPSVRASGRKRTVINSPESPSILPSDDDFPVARQTRGKGVYSKKSRNVHKKSPPNRVSSSKSSSESSEERGRKKTTRVTKKRDEAQTKHKPSKYTKPSPPIKPRLTQSDRKHKAVKGSRVIPQEQDMDEWTEEELLKLREAVSYYPKHMAGYWEKVARMVGTRSTEECYNQHTSQGTSQTPAKKAKKPKNEKVEAAKPPVADIPLISARVGTLKRKQQVRQFLENMPKEDVDDVFSSAYMQNKRFEMPSLCLSEDHNCTELEPMTPMSSCFSEVKTPQCLYITPGMMGSPNRNDDKYVYQLQKRMKKKQFNVCKRSSPAKSFTPTPSVKRTMRRCGNTENDTFVVWELFPGHGEAPTESEEEEDFYFSDNN</sequence>
<organism evidence="4 5">
    <name type="scientific">Amphiprion ocellaris</name>
    <name type="common">Clown anemonefish</name>
    <dbReference type="NCBI Taxonomy" id="80972"/>
    <lineage>
        <taxon>Eukaryota</taxon>
        <taxon>Metazoa</taxon>
        <taxon>Chordata</taxon>
        <taxon>Craniata</taxon>
        <taxon>Vertebrata</taxon>
        <taxon>Euteleostomi</taxon>
        <taxon>Actinopterygii</taxon>
        <taxon>Neopterygii</taxon>
        <taxon>Teleostei</taxon>
        <taxon>Neoteleostei</taxon>
        <taxon>Acanthomorphata</taxon>
        <taxon>Ovalentaria</taxon>
        <taxon>Pomacentridae</taxon>
        <taxon>Amphiprion</taxon>
    </lineage>
</organism>
<feature type="domain" description="SANT" evidence="3">
    <location>
        <begin position="855"/>
        <end position="901"/>
    </location>
</feature>
<feature type="region of interest" description="Disordered" evidence="1">
    <location>
        <begin position="898"/>
        <end position="926"/>
    </location>
</feature>
<dbReference type="GO" id="GO:0000775">
    <property type="term" value="C:chromosome, centromeric region"/>
    <property type="evidence" value="ECO:0007669"/>
    <property type="project" value="TreeGrafter"/>
</dbReference>
<dbReference type="PROSITE" id="PS51293">
    <property type="entry name" value="SANT"/>
    <property type="match status" value="1"/>
</dbReference>
<evidence type="ECO:0008006" key="6">
    <source>
        <dbReference type="Google" id="ProtNLM"/>
    </source>
</evidence>
<evidence type="ECO:0000313" key="5">
    <source>
        <dbReference type="Proteomes" id="UP001501940"/>
    </source>
</evidence>
<feature type="compositionally biased region" description="Polar residues" evidence="1">
    <location>
        <begin position="898"/>
        <end position="910"/>
    </location>
</feature>
<dbReference type="Ensembl" id="ENSAOCT00000077834.1">
    <property type="protein sequence ID" value="ENSAOCP00000055591.1"/>
    <property type="gene ID" value="ENSAOCG00000000450.2"/>
</dbReference>
<protein>
    <recommendedName>
        <fullName evidence="6">Myb-like domain-containing protein</fullName>
    </recommendedName>
</protein>
<dbReference type="InterPro" id="IPR039110">
    <property type="entry name" value="KNL2-like"/>
</dbReference>
<evidence type="ECO:0000256" key="1">
    <source>
        <dbReference type="SAM" id="MobiDB-lite"/>
    </source>
</evidence>
<evidence type="ECO:0000259" key="3">
    <source>
        <dbReference type="PROSITE" id="PS51293"/>
    </source>
</evidence>
<name>A0AAQ5YUH1_AMPOC</name>
<feature type="region of interest" description="Disordered" evidence="1">
    <location>
        <begin position="357"/>
        <end position="380"/>
    </location>
</feature>
<dbReference type="PANTHER" id="PTHR16124:SF3">
    <property type="entry name" value="MIS18-BINDING PROTEIN 1"/>
    <property type="match status" value="1"/>
</dbReference>
<dbReference type="SMART" id="SM00717">
    <property type="entry name" value="SANT"/>
    <property type="match status" value="1"/>
</dbReference>
<keyword evidence="5" id="KW-1185">Reference proteome</keyword>
<proteinExistence type="predicted"/>
<feature type="region of interest" description="Disordered" evidence="1">
    <location>
        <begin position="1081"/>
        <end position="1101"/>
    </location>
</feature>
<reference evidence="4 5" key="1">
    <citation type="submission" date="2022-01" db="EMBL/GenBank/DDBJ databases">
        <title>A chromosome-scale genome assembly of the false clownfish, Amphiprion ocellaris.</title>
        <authorList>
            <person name="Ryu T."/>
        </authorList>
    </citation>
    <scope>NUCLEOTIDE SEQUENCE [LARGE SCALE GENOMIC DNA]</scope>
</reference>
<dbReference type="InterPro" id="IPR009057">
    <property type="entry name" value="Homeodomain-like_sf"/>
</dbReference>
<dbReference type="SUPFAM" id="SSF46689">
    <property type="entry name" value="Homeodomain-like"/>
    <property type="match status" value="1"/>
</dbReference>
<dbReference type="Proteomes" id="UP001501940">
    <property type="component" value="Chromosome 20"/>
</dbReference>
<dbReference type="PROSITE" id="PS50090">
    <property type="entry name" value="MYB_LIKE"/>
    <property type="match status" value="1"/>
</dbReference>
<dbReference type="GeneTree" id="ENSGT00390000007395"/>
<dbReference type="CDD" id="cd00167">
    <property type="entry name" value="SANT"/>
    <property type="match status" value="1"/>
</dbReference>
<feature type="region of interest" description="Disordered" evidence="1">
    <location>
        <begin position="628"/>
        <end position="855"/>
    </location>
</feature>
<feature type="compositionally biased region" description="Basic residues" evidence="1">
    <location>
        <begin position="771"/>
        <end position="783"/>
    </location>
</feature>
<feature type="compositionally biased region" description="Basic residues" evidence="1">
    <location>
        <begin position="650"/>
        <end position="659"/>
    </location>
</feature>
<dbReference type="InterPro" id="IPR001005">
    <property type="entry name" value="SANT/Myb"/>
</dbReference>
<dbReference type="InterPro" id="IPR017884">
    <property type="entry name" value="SANT_dom"/>
</dbReference>
<accession>A0AAQ5YUH1</accession>
<dbReference type="Gene3D" id="1.10.10.60">
    <property type="entry name" value="Homeodomain-like"/>
    <property type="match status" value="1"/>
</dbReference>
<reference evidence="4" key="3">
    <citation type="submission" date="2025-09" db="UniProtKB">
        <authorList>
            <consortium name="Ensembl"/>
        </authorList>
    </citation>
    <scope>IDENTIFICATION</scope>
</reference>